<dbReference type="EMBL" id="FJOG01000078">
    <property type="protein sequence ID" value="CZR69717.1"/>
    <property type="molecule type" value="Genomic_DNA"/>
</dbReference>
<sequence>MANTTHFSEAGLHQCHQVFATSTSKLDVGGSLYNDFPYIHRAVVHISHEQPSFLSWYRYFVHIFESRLRISSPVFDTQLGFGGNGDYALRESLVGGGHCVTSGPFAMTLARYVGLEVKLHCVSRIFRNDTATGHFTGQLIRPELVGKYVDEDDLLLFTLKLESAPYNTILFGIRGNFLSFNAPADPLFFLHHAQLDRLRWKWQHMRPERRNSYSTRRSFKPDEMTSLNDMIEMG</sequence>
<reference evidence="3 4" key="1">
    <citation type="submission" date="2016-03" db="EMBL/GenBank/DDBJ databases">
        <authorList>
            <person name="Ploux O."/>
        </authorList>
    </citation>
    <scope>NUCLEOTIDE SEQUENCE [LARGE SCALE GENOMIC DNA]</scope>
    <source>
        <strain evidence="3 4">UAMH 11012</strain>
    </source>
</reference>
<dbReference type="STRING" id="576137.A0A1L7XXI3"/>
<evidence type="ECO:0000259" key="2">
    <source>
        <dbReference type="PROSITE" id="PS00498"/>
    </source>
</evidence>
<dbReference type="InterPro" id="IPR050316">
    <property type="entry name" value="Tyrosinase/Hemocyanin"/>
</dbReference>
<dbReference type="GO" id="GO:0046872">
    <property type="term" value="F:metal ion binding"/>
    <property type="evidence" value="ECO:0007669"/>
    <property type="project" value="UniProtKB-KW"/>
</dbReference>
<organism evidence="3 4">
    <name type="scientific">Phialocephala subalpina</name>
    <dbReference type="NCBI Taxonomy" id="576137"/>
    <lineage>
        <taxon>Eukaryota</taxon>
        <taxon>Fungi</taxon>
        <taxon>Dikarya</taxon>
        <taxon>Ascomycota</taxon>
        <taxon>Pezizomycotina</taxon>
        <taxon>Leotiomycetes</taxon>
        <taxon>Helotiales</taxon>
        <taxon>Mollisiaceae</taxon>
        <taxon>Phialocephala</taxon>
        <taxon>Phialocephala fortinii species complex</taxon>
    </lineage>
</organism>
<evidence type="ECO:0000313" key="3">
    <source>
        <dbReference type="EMBL" id="CZR69717.1"/>
    </source>
</evidence>
<dbReference type="PROSITE" id="PS00498">
    <property type="entry name" value="TYROSINASE_2"/>
    <property type="match status" value="1"/>
</dbReference>
<dbReference type="InterPro" id="IPR008922">
    <property type="entry name" value="Di-copper_centre_dom_sf"/>
</dbReference>
<feature type="domain" description="Tyrosinase copper-binding" evidence="2">
    <location>
        <begin position="185"/>
        <end position="196"/>
    </location>
</feature>
<keyword evidence="3" id="KW-0560">Oxidoreductase</keyword>
<dbReference type="SUPFAM" id="SSF48056">
    <property type="entry name" value="Di-copper centre-containing domain"/>
    <property type="match status" value="1"/>
</dbReference>
<keyword evidence="3" id="KW-0503">Monooxygenase</keyword>
<dbReference type="AlphaFoldDB" id="A0A1L7XXI3"/>
<proteinExistence type="predicted"/>
<dbReference type="Pfam" id="PF00264">
    <property type="entry name" value="Tyrosinase"/>
    <property type="match status" value="1"/>
</dbReference>
<protein>
    <submittedName>
        <fullName evidence="3">Related to monophenol monooxygenase</fullName>
    </submittedName>
</protein>
<dbReference type="GO" id="GO:0004497">
    <property type="term" value="F:monooxygenase activity"/>
    <property type="evidence" value="ECO:0007669"/>
    <property type="project" value="UniProtKB-KW"/>
</dbReference>
<accession>A0A1L7XXI3</accession>
<dbReference type="Gene3D" id="1.10.1280.10">
    <property type="entry name" value="Di-copper center containing domain from catechol oxidase"/>
    <property type="match status" value="1"/>
</dbReference>
<gene>
    <name evidence="3" type="ORF">PAC_19617</name>
</gene>
<dbReference type="PRINTS" id="PR00092">
    <property type="entry name" value="TYROSINASE"/>
</dbReference>
<keyword evidence="4" id="KW-1185">Reference proteome</keyword>
<dbReference type="InterPro" id="IPR002227">
    <property type="entry name" value="Tyrosinase_Cu-bd"/>
</dbReference>
<dbReference type="Proteomes" id="UP000184330">
    <property type="component" value="Unassembled WGS sequence"/>
</dbReference>
<keyword evidence="1" id="KW-0479">Metal-binding</keyword>
<dbReference type="PANTHER" id="PTHR11474">
    <property type="entry name" value="TYROSINASE FAMILY MEMBER"/>
    <property type="match status" value="1"/>
</dbReference>
<dbReference type="OrthoDB" id="6132182at2759"/>
<evidence type="ECO:0000313" key="4">
    <source>
        <dbReference type="Proteomes" id="UP000184330"/>
    </source>
</evidence>
<name>A0A1L7XXI3_9HELO</name>
<dbReference type="PANTHER" id="PTHR11474:SF127">
    <property type="entry name" value="TYROSINASE COPPER-BINDING DOMAIN-CONTAINING PROTEIN"/>
    <property type="match status" value="1"/>
</dbReference>
<evidence type="ECO:0000256" key="1">
    <source>
        <dbReference type="ARBA" id="ARBA00022723"/>
    </source>
</evidence>